<dbReference type="PIRSF" id="PIRSF006066">
    <property type="entry name" value="HI0050"/>
    <property type="match status" value="1"/>
</dbReference>
<keyword evidence="2" id="KW-1003">Cell membrane</keyword>
<evidence type="ECO:0000256" key="5">
    <source>
        <dbReference type="ARBA" id="ARBA00022989"/>
    </source>
</evidence>
<feature type="transmembrane region" description="Helical" evidence="8">
    <location>
        <begin position="290"/>
        <end position="310"/>
    </location>
</feature>
<dbReference type="EMBL" id="BSYI01000008">
    <property type="protein sequence ID" value="GMG82152.1"/>
    <property type="molecule type" value="Genomic_DNA"/>
</dbReference>
<dbReference type="PANTHER" id="PTHR33362:SF5">
    <property type="entry name" value="C4-DICARBOXYLATE TRAP TRANSPORTER LARGE PERMEASE PROTEIN DCTM"/>
    <property type="match status" value="1"/>
</dbReference>
<dbReference type="RefSeq" id="WP_285670908.1">
    <property type="nucleotide sequence ID" value="NZ_BSYI01000008.1"/>
</dbReference>
<name>A0ABQ6LGM6_9RHOB</name>
<sequence>MERELVGLAGLAVFFVLLALRVPVGLAMLGVGIAGNYALSIAAPFLRFEPYLKSFKTLTWSNMANYDLSVVPLFVLMGFLASHANLSRDLFQGINALVGRLRGGVAIAAIGACAGFGAVCGSSLATASTMGRVALPELKRLNYDPRLATGALAAGGTLGILIPPSVALVIYAIIVEASILKMFQAAVLPGLLAVAFFIAVIAIQVRLKPSLAPQAARIEGAERRRALLRLIPVLTIFGAIILGLGLGLFTPTPAAAVGVMVILAYGLLLNLFGAGLTWAKIRASLLDTAVTAGMIYFILFGAEVIKGFFARANLPAALSDWAATSGMDPWSVLILMLLILVLLGCVMESLAMILVIVPFFWPTLAELNGGDYATAATAAYGLGPEELKIWFGILALVVVELGLITPPVGLNVFIISALARGTPMSETFRGVMPFFGAEIIRVALILAVPAIALAVPRLIGG</sequence>
<dbReference type="Pfam" id="PF06808">
    <property type="entry name" value="DctM"/>
    <property type="match status" value="1"/>
</dbReference>
<feature type="transmembrane region" description="Helical" evidence="8">
    <location>
        <begin position="66"/>
        <end position="84"/>
    </location>
</feature>
<comment type="caution">
    <text evidence="10">The sequence shown here is derived from an EMBL/GenBank/DDBJ whole genome shotgun (WGS) entry which is preliminary data.</text>
</comment>
<feature type="domain" description="TRAP C4-dicarboxylate transport system permease DctM subunit" evidence="9">
    <location>
        <begin position="11"/>
        <end position="451"/>
    </location>
</feature>
<keyword evidence="3 7" id="KW-0997">Cell inner membrane</keyword>
<dbReference type="Proteomes" id="UP001239909">
    <property type="component" value="Unassembled WGS sequence"/>
</dbReference>
<evidence type="ECO:0000313" key="11">
    <source>
        <dbReference type="Proteomes" id="UP001239909"/>
    </source>
</evidence>
<feature type="transmembrane region" description="Helical" evidence="8">
    <location>
        <begin position="104"/>
        <end position="126"/>
    </location>
</feature>
<keyword evidence="5 8" id="KW-1133">Transmembrane helix</keyword>
<evidence type="ECO:0000256" key="2">
    <source>
        <dbReference type="ARBA" id="ARBA00022475"/>
    </source>
</evidence>
<evidence type="ECO:0000256" key="6">
    <source>
        <dbReference type="ARBA" id="ARBA00023136"/>
    </source>
</evidence>
<protein>
    <submittedName>
        <fullName evidence="10">TRAP transporter large permease</fullName>
    </submittedName>
</protein>
<comment type="subcellular location">
    <subcellularLocation>
        <location evidence="1 7">Cell inner membrane</location>
        <topology evidence="1 7">Multi-pass membrane protein</topology>
    </subcellularLocation>
</comment>
<evidence type="ECO:0000256" key="3">
    <source>
        <dbReference type="ARBA" id="ARBA00022519"/>
    </source>
</evidence>
<comment type="function">
    <text evidence="7">Part of the tripartite ATP-independent periplasmic (TRAP) transport system.</text>
</comment>
<proteinExistence type="predicted"/>
<keyword evidence="11" id="KW-1185">Reference proteome</keyword>
<feature type="transmembrane region" description="Helical" evidence="8">
    <location>
        <begin position="147"/>
        <end position="174"/>
    </location>
</feature>
<evidence type="ECO:0000313" key="10">
    <source>
        <dbReference type="EMBL" id="GMG82152.1"/>
    </source>
</evidence>
<feature type="transmembrane region" description="Helical" evidence="8">
    <location>
        <begin position="389"/>
        <end position="419"/>
    </location>
</feature>
<evidence type="ECO:0000256" key="8">
    <source>
        <dbReference type="SAM" id="Phobius"/>
    </source>
</evidence>
<evidence type="ECO:0000256" key="4">
    <source>
        <dbReference type="ARBA" id="ARBA00022692"/>
    </source>
</evidence>
<dbReference type="InterPro" id="IPR004681">
    <property type="entry name" value="TRAP_DctM"/>
</dbReference>
<accession>A0ABQ6LGM6</accession>
<feature type="transmembrane region" description="Helical" evidence="8">
    <location>
        <begin position="226"/>
        <end position="249"/>
    </location>
</feature>
<feature type="transmembrane region" description="Helical" evidence="8">
    <location>
        <begin position="186"/>
        <end position="205"/>
    </location>
</feature>
<evidence type="ECO:0000259" key="9">
    <source>
        <dbReference type="Pfam" id="PF06808"/>
    </source>
</evidence>
<feature type="transmembrane region" description="Helical" evidence="8">
    <location>
        <begin position="255"/>
        <end position="278"/>
    </location>
</feature>
<reference evidence="10 11" key="1">
    <citation type="submission" date="2023-04" db="EMBL/GenBank/DDBJ databases">
        <title>Marinoamorphus aggregata gen. nov., sp. Nov., isolate from tissue of brittle star Ophioplocus japonicus.</title>
        <authorList>
            <person name="Kawano K."/>
            <person name="Sawayama S."/>
            <person name="Nakagawa S."/>
        </authorList>
    </citation>
    <scope>NUCLEOTIDE SEQUENCE [LARGE SCALE GENOMIC DNA]</scope>
    <source>
        <strain evidence="10 11">NKW23</strain>
    </source>
</reference>
<feature type="transmembrane region" description="Helical" evidence="8">
    <location>
        <begin position="330"/>
        <end position="361"/>
    </location>
</feature>
<keyword evidence="7" id="KW-0813">Transport</keyword>
<organism evidence="10 11">
    <name type="scientific">Paralimibaculum aggregatum</name>
    <dbReference type="NCBI Taxonomy" id="3036245"/>
    <lineage>
        <taxon>Bacteria</taxon>
        <taxon>Pseudomonadati</taxon>
        <taxon>Pseudomonadota</taxon>
        <taxon>Alphaproteobacteria</taxon>
        <taxon>Rhodobacterales</taxon>
        <taxon>Paracoccaceae</taxon>
        <taxon>Paralimibaculum</taxon>
    </lineage>
</organism>
<evidence type="ECO:0000256" key="1">
    <source>
        <dbReference type="ARBA" id="ARBA00004429"/>
    </source>
</evidence>
<keyword evidence="4 8" id="KW-0812">Transmembrane</keyword>
<evidence type="ECO:0000256" key="7">
    <source>
        <dbReference type="RuleBase" id="RU369079"/>
    </source>
</evidence>
<dbReference type="PANTHER" id="PTHR33362">
    <property type="entry name" value="SIALIC ACID TRAP TRANSPORTER PERMEASE PROTEIN SIAT-RELATED"/>
    <property type="match status" value="1"/>
</dbReference>
<gene>
    <name evidence="10" type="ORF">LNKW23_13650</name>
</gene>
<feature type="transmembrane region" description="Helical" evidence="8">
    <location>
        <begin position="439"/>
        <end position="459"/>
    </location>
</feature>
<dbReference type="InterPro" id="IPR010656">
    <property type="entry name" value="DctM"/>
</dbReference>
<keyword evidence="6 8" id="KW-0472">Membrane</keyword>
<feature type="transmembrane region" description="Helical" evidence="8">
    <location>
        <begin position="29"/>
        <end position="46"/>
    </location>
</feature>